<evidence type="ECO:0000313" key="2">
    <source>
        <dbReference type="EMBL" id="PAV68463.1"/>
    </source>
</evidence>
<protein>
    <submittedName>
        <fullName evidence="2">Uncharacterized protein</fullName>
    </submittedName>
</protein>
<name>A0A2A2K3L5_9BILA</name>
<keyword evidence="3" id="KW-1185">Reference proteome</keyword>
<evidence type="ECO:0000313" key="3">
    <source>
        <dbReference type="Proteomes" id="UP000218231"/>
    </source>
</evidence>
<sequence length="110" mass="11652">MGRHLTLLEDETATRAGERETLLDNTHVGTRCIVPPAGDVGAAAGVCNEGRHRGVVGRGIDGGLVLHERPGRIGCCILRRDVHVPGQVPRLGSYRPGSGSHDATQQGERD</sequence>
<gene>
    <name evidence="2" type="ORF">WR25_25737</name>
</gene>
<dbReference type="AlphaFoldDB" id="A0A2A2K3L5"/>
<feature type="compositionally biased region" description="Polar residues" evidence="1">
    <location>
        <begin position="101"/>
        <end position="110"/>
    </location>
</feature>
<evidence type="ECO:0000256" key="1">
    <source>
        <dbReference type="SAM" id="MobiDB-lite"/>
    </source>
</evidence>
<feature type="region of interest" description="Disordered" evidence="1">
    <location>
        <begin position="87"/>
        <end position="110"/>
    </location>
</feature>
<dbReference type="EMBL" id="LIAE01009755">
    <property type="protein sequence ID" value="PAV68463.1"/>
    <property type="molecule type" value="Genomic_DNA"/>
</dbReference>
<organism evidence="2 3">
    <name type="scientific">Diploscapter pachys</name>
    <dbReference type="NCBI Taxonomy" id="2018661"/>
    <lineage>
        <taxon>Eukaryota</taxon>
        <taxon>Metazoa</taxon>
        <taxon>Ecdysozoa</taxon>
        <taxon>Nematoda</taxon>
        <taxon>Chromadorea</taxon>
        <taxon>Rhabditida</taxon>
        <taxon>Rhabditina</taxon>
        <taxon>Rhabditomorpha</taxon>
        <taxon>Rhabditoidea</taxon>
        <taxon>Rhabditidae</taxon>
        <taxon>Diploscapter</taxon>
    </lineage>
</organism>
<accession>A0A2A2K3L5</accession>
<proteinExistence type="predicted"/>
<reference evidence="2 3" key="1">
    <citation type="journal article" date="2017" name="Curr. Biol.">
        <title>Genome architecture and evolution of a unichromosomal asexual nematode.</title>
        <authorList>
            <person name="Fradin H."/>
            <person name="Zegar C."/>
            <person name="Gutwein M."/>
            <person name="Lucas J."/>
            <person name="Kovtun M."/>
            <person name="Corcoran D."/>
            <person name="Baugh L.R."/>
            <person name="Kiontke K."/>
            <person name="Gunsalus K."/>
            <person name="Fitch D.H."/>
            <person name="Piano F."/>
        </authorList>
    </citation>
    <scope>NUCLEOTIDE SEQUENCE [LARGE SCALE GENOMIC DNA]</scope>
    <source>
        <strain evidence="2">PF1309</strain>
    </source>
</reference>
<comment type="caution">
    <text evidence="2">The sequence shown here is derived from an EMBL/GenBank/DDBJ whole genome shotgun (WGS) entry which is preliminary data.</text>
</comment>
<dbReference type="Proteomes" id="UP000218231">
    <property type="component" value="Unassembled WGS sequence"/>
</dbReference>